<dbReference type="RefSeq" id="WP_184805997.1">
    <property type="nucleotide sequence ID" value="NZ_JACIIZ010000015.1"/>
</dbReference>
<name>A0A7X0B2E0_9PROT</name>
<evidence type="ECO:0000313" key="2">
    <source>
        <dbReference type="Proteomes" id="UP000539175"/>
    </source>
</evidence>
<gene>
    <name evidence="1" type="ORF">FHS74_004685</name>
</gene>
<sequence>MTKTKRTRAGNSTIDRHPQRTEIEAALVRGVPYTTIAARYDVSKDAVCRHNKKLPPERKAAVLAEKLKPGADLEAIKREESEGILLRLRDQRLKLLTAQDVAITSTQLGNVAALSAQIHRNEQLVAEYLGLLHKHSSATITAISLVMTPEYARLRAALTRALRPFPEAAAAVAAAIRDIENAAPPMIEGSASHAA</sequence>
<proteinExistence type="predicted"/>
<protein>
    <submittedName>
        <fullName evidence="1">Uncharacterized protein</fullName>
    </submittedName>
</protein>
<accession>A0A7X0B2E0</accession>
<dbReference type="EMBL" id="JACIIZ010000015">
    <property type="protein sequence ID" value="MBB6254102.1"/>
    <property type="molecule type" value="Genomic_DNA"/>
</dbReference>
<reference evidence="1 2" key="1">
    <citation type="submission" date="2020-08" db="EMBL/GenBank/DDBJ databases">
        <title>Genomic Encyclopedia of Type Strains, Phase IV (KMG-IV): sequencing the most valuable type-strain genomes for metagenomic binning, comparative biology and taxonomic classification.</title>
        <authorList>
            <person name="Goeker M."/>
        </authorList>
    </citation>
    <scope>NUCLEOTIDE SEQUENCE [LARGE SCALE GENOMIC DNA]</scope>
    <source>
        <strain evidence="1 2">DSM 22198</strain>
    </source>
</reference>
<dbReference type="AlphaFoldDB" id="A0A7X0B2E0"/>
<dbReference type="Proteomes" id="UP000539175">
    <property type="component" value="Unassembled WGS sequence"/>
</dbReference>
<keyword evidence="2" id="KW-1185">Reference proteome</keyword>
<comment type="caution">
    <text evidence="1">The sequence shown here is derived from an EMBL/GenBank/DDBJ whole genome shotgun (WGS) entry which is preliminary data.</text>
</comment>
<organism evidence="1 2">
    <name type="scientific">Nitrospirillum iridis</name>
    <dbReference type="NCBI Taxonomy" id="765888"/>
    <lineage>
        <taxon>Bacteria</taxon>
        <taxon>Pseudomonadati</taxon>
        <taxon>Pseudomonadota</taxon>
        <taxon>Alphaproteobacteria</taxon>
        <taxon>Rhodospirillales</taxon>
        <taxon>Azospirillaceae</taxon>
        <taxon>Nitrospirillum</taxon>
    </lineage>
</organism>
<evidence type="ECO:0000313" key="1">
    <source>
        <dbReference type="EMBL" id="MBB6254102.1"/>
    </source>
</evidence>